<evidence type="ECO:0000313" key="1">
    <source>
        <dbReference type="EMBL" id="ENO90346.1"/>
    </source>
</evidence>
<dbReference type="EMBL" id="AMXE01000003">
    <property type="protein sequence ID" value="ENO90346.1"/>
    <property type="molecule type" value="Genomic_DNA"/>
</dbReference>
<keyword evidence="2" id="KW-1185">Reference proteome</keyword>
<proteinExistence type="predicted"/>
<evidence type="ECO:0000313" key="2">
    <source>
        <dbReference type="Proteomes" id="UP000013232"/>
    </source>
</evidence>
<comment type="caution">
    <text evidence="1">The sequence shown here is derived from an EMBL/GenBank/DDBJ whole genome shotgun (WGS) entry which is preliminary data.</text>
</comment>
<protein>
    <submittedName>
        <fullName evidence="1">Uncharacterized protein</fullName>
    </submittedName>
</protein>
<dbReference type="Proteomes" id="UP000013232">
    <property type="component" value="Unassembled WGS sequence"/>
</dbReference>
<sequence>MGQFFQTRRPASCSIHVALEVFETPGFDGFGRFTKNLYCAFAELVGFPPQRVQKKKLPVEGRAVFLQPGKRPMDCLNRRLLSHQICNRP</sequence>
<reference evidence="1 2" key="1">
    <citation type="submission" date="2012-09" db="EMBL/GenBank/DDBJ databases">
        <title>Draft Genome Sequences of 6 Strains from Genus Thauera.</title>
        <authorList>
            <person name="Liu B."/>
            <person name="Shapleigh J.P."/>
            <person name="Frostegard A.H."/>
        </authorList>
    </citation>
    <scope>NUCLEOTIDE SEQUENCE [LARGE SCALE GENOMIC DNA]</scope>
    <source>
        <strain evidence="2">47Lol / DSM 12138</strain>
    </source>
</reference>
<dbReference type="AlphaFoldDB" id="N6Y7V9"/>
<accession>N6Y7V9</accession>
<gene>
    <name evidence="1" type="ORF">C666_01690</name>
</gene>
<name>N6Y7V9_THAL4</name>
<organism evidence="1 2">
    <name type="scientific">Thauera linaloolentis (strain DSM 12138 / JCM 21573 / CCUG 41526 / CIP 105981 / IAM 15112 / NBRC 102519 / 47Lol)</name>
    <dbReference type="NCBI Taxonomy" id="1123367"/>
    <lineage>
        <taxon>Bacteria</taxon>
        <taxon>Pseudomonadati</taxon>
        <taxon>Pseudomonadota</taxon>
        <taxon>Betaproteobacteria</taxon>
        <taxon>Rhodocyclales</taxon>
        <taxon>Zoogloeaceae</taxon>
        <taxon>Thauera</taxon>
    </lineage>
</organism>